<dbReference type="AlphaFoldDB" id="A0A699JU19"/>
<gene>
    <name evidence="1" type="ORF">Tci_625649</name>
</gene>
<reference evidence="1" key="1">
    <citation type="journal article" date="2019" name="Sci. Rep.">
        <title>Draft genome of Tanacetum cinerariifolium, the natural source of mosquito coil.</title>
        <authorList>
            <person name="Yamashiro T."/>
            <person name="Shiraishi A."/>
            <person name="Satake H."/>
            <person name="Nakayama K."/>
        </authorList>
    </citation>
    <scope>NUCLEOTIDE SEQUENCE</scope>
</reference>
<sequence>IDTDDLEEMNLKWQVAMLTMIVKRFIKKTGRKLDLNGKEIVGFDRTKVECYNYHRRGNFDKECRTLRNQGNRNRDAPIRNAITAIDVRGRFKSEQIQALADKKKVIITETSVRSDLHLEDAEDEHVTITSSDPLSGEDRLKLTELMELCTQLQSRVFSLETTKANQALEIGSLKRVKKLKNTSEDKYELF</sequence>
<evidence type="ECO:0000313" key="1">
    <source>
        <dbReference type="EMBL" id="GFA53677.1"/>
    </source>
</evidence>
<accession>A0A699JU19</accession>
<name>A0A699JU19_TANCI</name>
<proteinExistence type="predicted"/>
<protein>
    <submittedName>
        <fullName evidence="1">Ribonuclease H-like domain-containing protein</fullName>
    </submittedName>
</protein>
<feature type="non-terminal residue" evidence="1">
    <location>
        <position position="1"/>
    </location>
</feature>
<dbReference type="EMBL" id="BKCJ010441384">
    <property type="protein sequence ID" value="GFA53677.1"/>
    <property type="molecule type" value="Genomic_DNA"/>
</dbReference>
<organism evidence="1">
    <name type="scientific">Tanacetum cinerariifolium</name>
    <name type="common">Dalmatian daisy</name>
    <name type="synonym">Chrysanthemum cinerariifolium</name>
    <dbReference type="NCBI Taxonomy" id="118510"/>
    <lineage>
        <taxon>Eukaryota</taxon>
        <taxon>Viridiplantae</taxon>
        <taxon>Streptophyta</taxon>
        <taxon>Embryophyta</taxon>
        <taxon>Tracheophyta</taxon>
        <taxon>Spermatophyta</taxon>
        <taxon>Magnoliopsida</taxon>
        <taxon>eudicotyledons</taxon>
        <taxon>Gunneridae</taxon>
        <taxon>Pentapetalae</taxon>
        <taxon>asterids</taxon>
        <taxon>campanulids</taxon>
        <taxon>Asterales</taxon>
        <taxon>Asteraceae</taxon>
        <taxon>Asteroideae</taxon>
        <taxon>Anthemideae</taxon>
        <taxon>Anthemidinae</taxon>
        <taxon>Tanacetum</taxon>
    </lineage>
</organism>
<comment type="caution">
    <text evidence="1">The sequence shown here is derived from an EMBL/GenBank/DDBJ whole genome shotgun (WGS) entry which is preliminary data.</text>
</comment>